<dbReference type="InterPro" id="IPR035914">
    <property type="entry name" value="Sperma_CUB_dom_sf"/>
</dbReference>
<keyword evidence="8" id="KW-1185">Reference proteome</keyword>
<dbReference type="PANTHER" id="PTHR24251:SF37">
    <property type="entry name" value="CUB DOMAIN-CONTAINING PROTEIN"/>
    <property type="match status" value="1"/>
</dbReference>
<evidence type="ECO:0000313" key="8">
    <source>
        <dbReference type="Proteomes" id="UP000001307"/>
    </source>
</evidence>
<dbReference type="SUPFAM" id="SSF49854">
    <property type="entry name" value="Spermadhesin, CUB domain"/>
    <property type="match status" value="1"/>
</dbReference>
<evidence type="ECO:0000256" key="2">
    <source>
        <dbReference type="ARBA" id="ARBA00023157"/>
    </source>
</evidence>
<dbReference type="InterPro" id="IPR000859">
    <property type="entry name" value="CUB_dom"/>
</dbReference>
<evidence type="ECO:0000256" key="1">
    <source>
        <dbReference type="ARBA" id="ARBA00022737"/>
    </source>
</evidence>
<name>E4WWP0_OIKDI</name>
<keyword evidence="5" id="KW-0472">Membrane</keyword>
<gene>
    <name evidence="7" type="ORF">GSOID_T00011309001</name>
</gene>
<evidence type="ECO:0000256" key="4">
    <source>
        <dbReference type="SAM" id="MobiDB-lite"/>
    </source>
</evidence>
<organism evidence="7">
    <name type="scientific">Oikopleura dioica</name>
    <name type="common">Tunicate</name>
    <dbReference type="NCBI Taxonomy" id="34765"/>
    <lineage>
        <taxon>Eukaryota</taxon>
        <taxon>Metazoa</taxon>
        <taxon>Chordata</taxon>
        <taxon>Tunicata</taxon>
        <taxon>Appendicularia</taxon>
        <taxon>Copelata</taxon>
        <taxon>Oikopleuridae</taxon>
        <taxon>Oikopleura</taxon>
    </lineage>
</organism>
<keyword evidence="2" id="KW-1015">Disulfide bond</keyword>
<keyword evidence="5" id="KW-0812">Transmembrane</keyword>
<evidence type="ECO:0000256" key="5">
    <source>
        <dbReference type="SAM" id="Phobius"/>
    </source>
</evidence>
<feature type="transmembrane region" description="Helical" evidence="5">
    <location>
        <begin position="268"/>
        <end position="288"/>
    </location>
</feature>
<protein>
    <recommendedName>
        <fullName evidence="6">CUB domain-containing protein</fullName>
    </recommendedName>
</protein>
<proteinExistence type="predicted"/>
<dbReference type="OrthoDB" id="431034at2759"/>
<dbReference type="Proteomes" id="UP000001307">
    <property type="component" value="Unassembled WGS sequence"/>
</dbReference>
<feature type="region of interest" description="Disordered" evidence="4">
    <location>
        <begin position="201"/>
        <end position="226"/>
    </location>
</feature>
<dbReference type="CDD" id="cd00041">
    <property type="entry name" value="CUB"/>
    <property type="match status" value="1"/>
</dbReference>
<keyword evidence="1" id="KW-0677">Repeat</keyword>
<evidence type="ECO:0000313" key="7">
    <source>
        <dbReference type="EMBL" id="CBY21782.1"/>
    </source>
</evidence>
<dbReference type="InParanoid" id="E4WWP0"/>
<reference evidence="7" key="1">
    <citation type="journal article" date="2010" name="Science">
        <title>Plasticity of animal genome architecture unmasked by rapid evolution of a pelagic tunicate.</title>
        <authorList>
            <person name="Denoeud F."/>
            <person name="Henriet S."/>
            <person name="Mungpakdee S."/>
            <person name="Aury J.M."/>
            <person name="Da Silva C."/>
            <person name="Brinkmann H."/>
            <person name="Mikhaleva J."/>
            <person name="Olsen L.C."/>
            <person name="Jubin C."/>
            <person name="Canestro C."/>
            <person name="Bouquet J.M."/>
            <person name="Danks G."/>
            <person name="Poulain J."/>
            <person name="Campsteijn C."/>
            <person name="Adamski M."/>
            <person name="Cross I."/>
            <person name="Yadetie F."/>
            <person name="Muffato M."/>
            <person name="Louis A."/>
            <person name="Butcher S."/>
            <person name="Tsagkogeorga G."/>
            <person name="Konrad A."/>
            <person name="Singh S."/>
            <person name="Jensen M.F."/>
            <person name="Cong E.H."/>
            <person name="Eikeseth-Otteraa H."/>
            <person name="Noel B."/>
            <person name="Anthouard V."/>
            <person name="Porcel B.M."/>
            <person name="Kachouri-Lafond R."/>
            <person name="Nishino A."/>
            <person name="Ugolini M."/>
            <person name="Chourrout P."/>
            <person name="Nishida H."/>
            <person name="Aasland R."/>
            <person name="Huzurbazar S."/>
            <person name="Westhof E."/>
            <person name="Delsuc F."/>
            <person name="Lehrach H."/>
            <person name="Reinhardt R."/>
            <person name="Weissenbach J."/>
            <person name="Roy S.W."/>
            <person name="Artiguenave F."/>
            <person name="Postlethwait J.H."/>
            <person name="Manak J.R."/>
            <person name="Thompson E.M."/>
            <person name="Jaillon O."/>
            <person name="Du Pasquier L."/>
            <person name="Boudinot P."/>
            <person name="Liberles D.A."/>
            <person name="Volff J.N."/>
            <person name="Philippe H."/>
            <person name="Lenhard B."/>
            <person name="Roest Crollius H."/>
            <person name="Wincker P."/>
            <person name="Chourrout D."/>
        </authorList>
    </citation>
    <scope>NUCLEOTIDE SEQUENCE [LARGE SCALE GENOMIC DNA]</scope>
</reference>
<dbReference type="Pfam" id="PF00431">
    <property type="entry name" value="CUB"/>
    <property type="match status" value="1"/>
</dbReference>
<feature type="domain" description="CUB" evidence="6">
    <location>
        <begin position="7"/>
        <end position="127"/>
    </location>
</feature>
<dbReference type="PROSITE" id="PS01180">
    <property type="entry name" value="CUB"/>
    <property type="match status" value="1"/>
</dbReference>
<feature type="compositionally biased region" description="Polar residues" evidence="4">
    <location>
        <begin position="201"/>
        <end position="224"/>
    </location>
</feature>
<dbReference type="AlphaFoldDB" id="E4WWP0"/>
<keyword evidence="5" id="KW-1133">Transmembrane helix</keyword>
<evidence type="ECO:0000256" key="3">
    <source>
        <dbReference type="PROSITE-ProRule" id="PRU00059"/>
    </source>
</evidence>
<sequence>MTVNHYEEEVLLNDNGVSTMVEIKNQGYPDSLKSNSVAKYAIYATPGGRIKVSFNSFNLPKHDGCSNLWLTVSEDPNLSEKASQAKWCGNNNPHYVISRSNRIFVYVFAKSNLSTSSKNFILKLEESSESSNLDAVFEGNRAYFEKEGVTLSADPIFVDENPTKNYQPGGNTQQNPSSFGSSTLFSFPGFGSAFPPRNSAPSQVFIQDGGQTQVPGPSSNQNSFERPVMNSARPVFSDSMFIIPEQNYTRGDFKLLPPKASAKMRRQALFASLGGLMIAIFMLSFIIWRCAKTTCKAKEKESDLPRKHRARNRK</sequence>
<evidence type="ECO:0000259" key="6">
    <source>
        <dbReference type="PROSITE" id="PS01180"/>
    </source>
</evidence>
<accession>E4WWP0</accession>
<comment type="caution">
    <text evidence="3">Lacks conserved residue(s) required for the propagation of feature annotation.</text>
</comment>
<dbReference type="EMBL" id="FN653018">
    <property type="protein sequence ID" value="CBY21782.1"/>
    <property type="molecule type" value="Genomic_DNA"/>
</dbReference>
<dbReference type="Gene3D" id="2.60.120.290">
    <property type="entry name" value="Spermadhesin, CUB domain"/>
    <property type="match status" value="1"/>
</dbReference>
<dbReference type="PANTHER" id="PTHR24251">
    <property type="entry name" value="OVOCHYMASE-RELATED"/>
    <property type="match status" value="1"/>
</dbReference>